<feature type="region of interest" description="Disordered" evidence="1">
    <location>
        <begin position="98"/>
        <end position="117"/>
    </location>
</feature>
<name>A0ABM9NEG8_9GAMM</name>
<evidence type="ECO:0000256" key="2">
    <source>
        <dbReference type="SAM" id="Phobius"/>
    </source>
</evidence>
<feature type="transmembrane region" description="Helical" evidence="2">
    <location>
        <begin position="20"/>
        <end position="39"/>
    </location>
</feature>
<protein>
    <recommendedName>
        <fullName evidence="5">Lipoprotein</fullName>
    </recommendedName>
</protein>
<feature type="compositionally biased region" description="Basic and acidic residues" evidence="1">
    <location>
        <begin position="107"/>
        <end position="117"/>
    </location>
</feature>
<evidence type="ECO:0000313" key="4">
    <source>
        <dbReference type="Proteomes" id="UP001497493"/>
    </source>
</evidence>
<evidence type="ECO:0000313" key="3">
    <source>
        <dbReference type="EMBL" id="CAL1238828.1"/>
    </source>
</evidence>
<dbReference type="EMBL" id="OZ026884">
    <property type="protein sequence ID" value="CAL1238828.1"/>
    <property type="molecule type" value="Genomic_DNA"/>
</dbReference>
<gene>
    <name evidence="3" type="ORF">MECH1_V1_0040</name>
</gene>
<dbReference type="RefSeq" id="WP_348758440.1">
    <property type="nucleotide sequence ID" value="NZ_OZ026884.1"/>
</dbReference>
<sequence>MIATCCETRPFPARNTLGRWLSLALLSVPLLSGCGAALLEGGTSKSFVDGYNDGCSSGTFQANAQSGQFIKDMARYNGDPEYAHGWQNGERECNAMNLTHNPNNPLEQRDIDGTNGF</sequence>
<keyword evidence="2" id="KW-0812">Transmembrane</keyword>
<reference evidence="3 4" key="1">
    <citation type="submission" date="2024-04" db="EMBL/GenBank/DDBJ databases">
        <authorList>
            <person name="Cremers G."/>
        </authorList>
    </citation>
    <scope>NUCLEOTIDE SEQUENCE [LARGE SCALE GENOMIC DNA]</scope>
    <source>
        <strain evidence="3">MeCH1-AG</strain>
    </source>
</reference>
<keyword evidence="2" id="KW-0472">Membrane</keyword>
<keyword evidence="2" id="KW-1133">Transmembrane helix</keyword>
<keyword evidence="4" id="KW-1185">Reference proteome</keyword>
<evidence type="ECO:0000256" key="1">
    <source>
        <dbReference type="SAM" id="MobiDB-lite"/>
    </source>
</evidence>
<dbReference type="Proteomes" id="UP001497493">
    <property type="component" value="Chromosome"/>
</dbReference>
<evidence type="ECO:0008006" key="5">
    <source>
        <dbReference type="Google" id="ProtNLM"/>
    </source>
</evidence>
<accession>A0ABM9NEG8</accession>
<proteinExistence type="predicted"/>
<organism evidence="3 4">
    <name type="scientific">Candidatus Methylocalor cossyra</name>
    <dbReference type="NCBI Taxonomy" id="3108543"/>
    <lineage>
        <taxon>Bacteria</taxon>
        <taxon>Pseudomonadati</taxon>
        <taxon>Pseudomonadota</taxon>
        <taxon>Gammaproteobacteria</taxon>
        <taxon>Methylococcales</taxon>
        <taxon>Methylococcaceae</taxon>
        <taxon>Candidatus Methylocalor</taxon>
    </lineage>
</organism>